<dbReference type="Gene3D" id="2.40.300.10">
    <property type="entry name" value="Head decoration protein D"/>
    <property type="match status" value="1"/>
</dbReference>
<organism evidence="1 2">
    <name type="scientific">Actinoplanes palleronii</name>
    <dbReference type="NCBI Taxonomy" id="113570"/>
    <lineage>
        <taxon>Bacteria</taxon>
        <taxon>Bacillati</taxon>
        <taxon>Actinomycetota</taxon>
        <taxon>Actinomycetes</taxon>
        <taxon>Micromonosporales</taxon>
        <taxon>Micromonosporaceae</taxon>
        <taxon>Actinoplanes</taxon>
    </lineage>
</organism>
<dbReference type="Proteomes" id="UP000624709">
    <property type="component" value="Unassembled WGS sequence"/>
</dbReference>
<evidence type="ECO:0000313" key="1">
    <source>
        <dbReference type="EMBL" id="GIE69824.1"/>
    </source>
</evidence>
<gene>
    <name evidence="1" type="ORF">Apa02nite_059320</name>
</gene>
<protein>
    <submittedName>
        <fullName evidence="1">Uncharacterized protein</fullName>
    </submittedName>
</protein>
<sequence length="150" mass="15140">MRGDLDVAGDIKLLGGDLAELFASRTATHPAEPGTVMSLDENGTIAPSAAAYDKKVVGVIAGAGSYRPGVILDAGCGEQARPIAMVGKAYCRADASYAPIEVGDLLTASPTEGHAMKATDPSRAFGAVIGKAMAALPEGTGLLSIVVTLR</sequence>
<keyword evidence="2" id="KW-1185">Reference proteome</keyword>
<name>A0ABQ4BGP5_9ACTN</name>
<reference evidence="1 2" key="1">
    <citation type="submission" date="2021-01" db="EMBL/GenBank/DDBJ databases">
        <title>Whole genome shotgun sequence of Actinoplanes palleronii NBRC 14916.</title>
        <authorList>
            <person name="Komaki H."/>
            <person name="Tamura T."/>
        </authorList>
    </citation>
    <scope>NUCLEOTIDE SEQUENCE [LARGE SCALE GENOMIC DNA]</scope>
    <source>
        <strain evidence="1 2">NBRC 14916</strain>
    </source>
</reference>
<evidence type="ECO:0000313" key="2">
    <source>
        <dbReference type="Proteomes" id="UP000624709"/>
    </source>
</evidence>
<proteinExistence type="predicted"/>
<dbReference type="EMBL" id="BOMS01000093">
    <property type="protein sequence ID" value="GIE69824.1"/>
    <property type="molecule type" value="Genomic_DNA"/>
</dbReference>
<accession>A0ABQ4BGP5</accession>
<dbReference type="RefSeq" id="WP_203827939.1">
    <property type="nucleotide sequence ID" value="NZ_BAAATY010000027.1"/>
</dbReference>
<comment type="caution">
    <text evidence="1">The sequence shown here is derived from an EMBL/GenBank/DDBJ whole genome shotgun (WGS) entry which is preliminary data.</text>
</comment>